<sequence>MDSVQKLKRELKALSATPNVDEYRKLENTTENCFRDLLSSYTQVLDASAEGLGMPNATIMYKMNEKSSLKSEEFRMSGNVLFRKEKHDLQDHKMILHFYTKAIAYAPPNSEALALGYSNRSALWLHVQKYDLCLRDIKRALQITASEGLKEKLISRQKKCLDLHEGVKKDCIKLKLPILKPSKLVPCAAESIALTYNEKYGRHYIATRDLRPGEIILIEESPYIAVNHYQKYLICSHCLAFAWAGIPCEFCVYTVYCSETCKKEAWHLYHENTCPRLPLLQSVAEVSKDLFLFVDMSTRIIDIFVKKEGVETMLKEAAMIDKRKGLVGAETYLREDNLDCRKFRSLYGLSNCKIIDHAQPPSLSTIRDKLSYIQKNGNSTKFVAAPIGSNDGPECYHCKDLESCLRNNCVARGAIIGPCCSFMNHSCYPNVASAFLPGPKIVMITQRPVKKGEQLFISYGPRADVESESRESRQDKLLKNYYFVCDCEGCSHNWPDLRPQKKSNKTKKILEDGLTKTFGKYIRNPFMPVTEPTKDWIYSEDLLKASVKMIEYIYHHFHGYEAFALSSTIKYYLRRCFSHLYGEKSNDFPNTC</sequence>
<keyword evidence="2" id="KW-1185">Reference proteome</keyword>
<gene>
    <name evidence="1" type="ORF">QAD02_014675</name>
</gene>
<organism evidence="1 2">
    <name type="scientific">Eretmocerus hayati</name>
    <dbReference type="NCBI Taxonomy" id="131215"/>
    <lineage>
        <taxon>Eukaryota</taxon>
        <taxon>Metazoa</taxon>
        <taxon>Ecdysozoa</taxon>
        <taxon>Arthropoda</taxon>
        <taxon>Hexapoda</taxon>
        <taxon>Insecta</taxon>
        <taxon>Pterygota</taxon>
        <taxon>Neoptera</taxon>
        <taxon>Endopterygota</taxon>
        <taxon>Hymenoptera</taxon>
        <taxon>Apocrita</taxon>
        <taxon>Proctotrupomorpha</taxon>
        <taxon>Chalcidoidea</taxon>
        <taxon>Aphelinidae</taxon>
        <taxon>Aphelininae</taxon>
        <taxon>Eretmocerus</taxon>
    </lineage>
</organism>
<dbReference type="EMBL" id="CM056742">
    <property type="protein sequence ID" value="KAJ8678888.1"/>
    <property type="molecule type" value="Genomic_DNA"/>
</dbReference>
<proteinExistence type="predicted"/>
<dbReference type="Proteomes" id="UP001239111">
    <property type="component" value="Chromosome 2"/>
</dbReference>
<evidence type="ECO:0000313" key="2">
    <source>
        <dbReference type="Proteomes" id="UP001239111"/>
    </source>
</evidence>
<name>A0ACC2P721_9HYME</name>
<accession>A0ACC2P721</accession>
<protein>
    <submittedName>
        <fullName evidence="1">Uncharacterized protein</fullName>
    </submittedName>
</protein>
<comment type="caution">
    <text evidence="1">The sequence shown here is derived from an EMBL/GenBank/DDBJ whole genome shotgun (WGS) entry which is preliminary data.</text>
</comment>
<evidence type="ECO:0000313" key="1">
    <source>
        <dbReference type="EMBL" id="KAJ8678888.1"/>
    </source>
</evidence>
<reference evidence="1" key="1">
    <citation type="submission" date="2023-04" db="EMBL/GenBank/DDBJ databases">
        <title>A chromosome-level genome assembly of the parasitoid wasp Eretmocerus hayati.</title>
        <authorList>
            <person name="Zhong Y."/>
            <person name="Liu S."/>
            <person name="Liu Y."/>
        </authorList>
    </citation>
    <scope>NUCLEOTIDE SEQUENCE</scope>
    <source>
        <strain evidence="1">ZJU_SS_LIU_2023</strain>
    </source>
</reference>